<keyword evidence="4" id="KW-0407">Ion channel</keyword>
<dbReference type="Pfam" id="PF02254">
    <property type="entry name" value="TrkA_N"/>
    <property type="match status" value="1"/>
</dbReference>
<dbReference type="GO" id="GO:0005886">
    <property type="term" value="C:plasma membrane"/>
    <property type="evidence" value="ECO:0007669"/>
    <property type="project" value="UniProtKB-SubCell"/>
</dbReference>
<protein>
    <submittedName>
        <fullName evidence="4">Potassium channel NAD-binding component TrkA</fullName>
    </submittedName>
</protein>
<feature type="transmembrane region" description="Helical" evidence="2">
    <location>
        <begin position="37"/>
        <end position="57"/>
    </location>
</feature>
<proteinExistence type="predicted"/>
<gene>
    <name evidence="4" type="ordered locus">AZOLI_p50354</name>
</gene>
<dbReference type="PANTHER" id="PTHR43833">
    <property type="entry name" value="POTASSIUM CHANNEL PROTEIN 2-RELATED-RELATED"/>
    <property type="match status" value="1"/>
</dbReference>
<dbReference type="OrthoDB" id="9799090at2"/>
<feature type="domain" description="RCK N-terminal" evidence="3">
    <location>
        <begin position="143"/>
        <end position="263"/>
    </location>
</feature>
<dbReference type="PROSITE" id="PS51201">
    <property type="entry name" value="RCK_N"/>
    <property type="match status" value="1"/>
</dbReference>
<dbReference type="InterPro" id="IPR050721">
    <property type="entry name" value="Trk_Ktr_HKT_K-transport"/>
</dbReference>
<evidence type="ECO:0000256" key="2">
    <source>
        <dbReference type="SAM" id="Phobius"/>
    </source>
</evidence>
<dbReference type="KEGG" id="ali:AZOLI_p50354"/>
<keyword evidence="2" id="KW-0812">Transmembrane</keyword>
<dbReference type="HOGENOM" id="CLU_055253_0_0_5"/>
<dbReference type="Gene3D" id="1.10.287.70">
    <property type="match status" value="1"/>
</dbReference>
<dbReference type="RefSeq" id="WP_014250168.1">
    <property type="nucleotide sequence ID" value="NC_016624.1"/>
</dbReference>
<dbReference type="Pfam" id="PF07885">
    <property type="entry name" value="Ion_trans_2"/>
    <property type="match status" value="1"/>
</dbReference>
<keyword evidence="5" id="KW-1185">Reference proteome</keyword>
<evidence type="ECO:0000313" key="4">
    <source>
        <dbReference type="EMBL" id="CBS91346.1"/>
    </source>
</evidence>
<dbReference type="EMBL" id="FQ311873">
    <property type="protein sequence ID" value="CBS91346.1"/>
    <property type="molecule type" value="Genomic_DNA"/>
</dbReference>
<feature type="transmembrane region" description="Helical" evidence="2">
    <location>
        <begin position="69"/>
        <end position="88"/>
    </location>
</feature>
<dbReference type="GO" id="GO:0034220">
    <property type="term" value="P:monoatomic ion transmembrane transport"/>
    <property type="evidence" value="ECO:0007669"/>
    <property type="project" value="UniProtKB-KW"/>
</dbReference>
<dbReference type="SUPFAM" id="SSF81324">
    <property type="entry name" value="Voltage-gated potassium channels"/>
    <property type="match status" value="1"/>
</dbReference>
<dbReference type="AlphaFoldDB" id="G7ZIF2"/>
<name>G7ZIF2_AZOL4</name>
<dbReference type="Proteomes" id="UP000005667">
    <property type="component" value="Plasmid AZO_p5"/>
</dbReference>
<accession>G7ZIF2</accession>
<evidence type="ECO:0000313" key="5">
    <source>
        <dbReference type="Proteomes" id="UP000005667"/>
    </source>
</evidence>
<comment type="subcellular location">
    <subcellularLocation>
        <location evidence="1">Cell membrane</location>
        <topology evidence="1">Multi-pass membrane protein</topology>
    </subcellularLocation>
</comment>
<dbReference type="SUPFAM" id="SSF51735">
    <property type="entry name" value="NAD(P)-binding Rossmann-fold domains"/>
    <property type="match status" value="1"/>
</dbReference>
<dbReference type="Gene3D" id="3.40.50.720">
    <property type="entry name" value="NAD(P)-binding Rossmann-like Domain"/>
    <property type="match status" value="1"/>
</dbReference>
<evidence type="ECO:0000259" key="3">
    <source>
        <dbReference type="PROSITE" id="PS51201"/>
    </source>
</evidence>
<feature type="transmembrane region" description="Helical" evidence="2">
    <location>
        <begin position="100"/>
        <end position="122"/>
    </location>
</feature>
<keyword evidence="4" id="KW-0813">Transport</keyword>
<dbReference type="GO" id="GO:0006813">
    <property type="term" value="P:potassium ion transport"/>
    <property type="evidence" value="ECO:0007669"/>
    <property type="project" value="InterPro"/>
</dbReference>
<geneLocation type="plasmid" evidence="4 5">
    <name>AZO_p5</name>
</geneLocation>
<keyword evidence="4" id="KW-0614">Plasmid</keyword>
<reference evidence="5" key="1">
    <citation type="journal article" date="2011" name="PLoS Genet.">
        <title>Azospirillum genomes reveal transition of bacteria from aquatic to terrestrial environments.</title>
        <authorList>
            <person name="Wisniewski-Dye F."/>
            <person name="Borziak K."/>
            <person name="Khalsa-Moyers G."/>
            <person name="Alexandre G."/>
            <person name="Sukharnikov L.O."/>
            <person name="Wuichet K."/>
            <person name="Hurst G.B."/>
            <person name="McDonald W.H."/>
            <person name="Robertson J.S."/>
            <person name="Barbe V."/>
            <person name="Calteau A."/>
            <person name="Rouy Z."/>
            <person name="Mangenot S."/>
            <person name="Prigent-Combaret C."/>
            <person name="Normand P."/>
            <person name="Boyer M."/>
            <person name="Siguier P."/>
            <person name="Dessaux Y."/>
            <person name="Elmerich C."/>
            <person name="Condemine G."/>
            <person name="Krishnen G."/>
            <person name="Kennedy I."/>
            <person name="Paterson A.H."/>
            <person name="Gonzalez V."/>
            <person name="Mavingui P."/>
            <person name="Zhulin I.B."/>
        </authorList>
    </citation>
    <scope>NUCLEOTIDE SEQUENCE [LARGE SCALE GENOMIC DNA]</scope>
    <source>
        <strain evidence="5">4B</strain>
    </source>
</reference>
<organism evidence="4 5">
    <name type="scientific">Azospirillum lipoferum (strain 4B)</name>
    <dbReference type="NCBI Taxonomy" id="862719"/>
    <lineage>
        <taxon>Bacteria</taxon>
        <taxon>Pseudomonadati</taxon>
        <taxon>Pseudomonadota</taxon>
        <taxon>Alphaproteobacteria</taxon>
        <taxon>Rhodospirillales</taxon>
        <taxon>Azospirillaceae</taxon>
        <taxon>Azospirillum</taxon>
    </lineage>
</organism>
<evidence type="ECO:0000256" key="1">
    <source>
        <dbReference type="ARBA" id="ARBA00004651"/>
    </source>
</evidence>
<dbReference type="PANTHER" id="PTHR43833:SF9">
    <property type="entry name" value="POTASSIUM CHANNEL PROTEIN YUGO-RELATED"/>
    <property type="match status" value="1"/>
</dbReference>
<dbReference type="InterPro" id="IPR013099">
    <property type="entry name" value="K_chnl_dom"/>
</dbReference>
<keyword evidence="4" id="KW-0406">Ion transport</keyword>
<dbReference type="InterPro" id="IPR003148">
    <property type="entry name" value="RCK_N"/>
</dbReference>
<dbReference type="InterPro" id="IPR036291">
    <property type="entry name" value="NAD(P)-bd_dom_sf"/>
</dbReference>
<keyword evidence="2" id="KW-1133">Transmembrane helix</keyword>
<keyword evidence="2" id="KW-0472">Membrane</keyword>
<sequence>MDKPAERRLQDRRRAKPSLRKGRLLHVRSGLSAEKTLLVRIGIVIVLLTLVIAVFWFDRDGLRDNLDDHISFPDILYFAMITVTTVGYGDIVPVSHTARLIDAFAVTPIRIFIWFIFLGTAYELVVQRIVEEFRLSRIQKQLQDHIVLCGFGHSGFIAAQETVAKGHPADRVVVIDDSEDRIHLAAEAGFVGLLGDATSEDTLIKACVGKAKAVIVSTGRDDTTILVVLTVRHLSAATKIVASIKQEENIKLANLSGADLVVSPPRIGGYLMADAVETSHATPFLCDLMSAGGKMVLSERRAEADEVGRTMAEITGGMVVQVHSHGRNIPFTERNRYIIQAQDTLLIISPPGDGKIPSPAHPL</sequence>